<proteinExistence type="inferred from homology"/>
<dbReference type="Gene3D" id="3.30.70.1710">
    <property type="match status" value="2"/>
</dbReference>
<dbReference type="RefSeq" id="WP_208673429.1">
    <property type="nucleotide sequence ID" value="NZ_CP030139.2"/>
</dbReference>
<feature type="region of interest" description="Disordered" evidence="5">
    <location>
        <begin position="251"/>
        <end position="275"/>
    </location>
</feature>
<dbReference type="GO" id="GO:0015977">
    <property type="term" value="P:carbon fixation"/>
    <property type="evidence" value="ECO:0007669"/>
    <property type="project" value="UniProtKB-KW"/>
</dbReference>
<evidence type="ECO:0000256" key="5">
    <source>
        <dbReference type="SAM" id="MobiDB-lite"/>
    </source>
</evidence>
<keyword evidence="1" id="KW-0120">Carbon dioxide fixation</keyword>
<dbReference type="GO" id="GO:0043886">
    <property type="term" value="F:structural constituent of carboxysome shell"/>
    <property type="evidence" value="ECO:0007669"/>
    <property type="project" value="UniProtKB-ARBA"/>
</dbReference>
<dbReference type="Proteomes" id="UP000267249">
    <property type="component" value="Chromosome"/>
</dbReference>
<comment type="subcellular location">
    <subcellularLocation>
        <location evidence="2">Carboxysome</location>
    </subcellularLocation>
</comment>
<dbReference type="InterPro" id="IPR037233">
    <property type="entry name" value="CcmK-like_sf"/>
</dbReference>
<evidence type="ECO:0000313" key="7">
    <source>
        <dbReference type="EMBL" id="AZB73041.1"/>
    </source>
</evidence>
<dbReference type="PANTHER" id="PTHR33941:SF11">
    <property type="entry name" value="BACTERIAL MICROCOMPARTMENT SHELL PROTEIN PDUJ"/>
    <property type="match status" value="1"/>
</dbReference>
<dbReference type="PROSITE" id="PS51930">
    <property type="entry name" value="BMC_2"/>
    <property type="match status" value="2"/>
</dbReference>
<comment type="similarity">
    <text evidence="3">Belongs to the bacterial microcompartments protein family. CsoS1 subfamily.</text>
</comment>
<dbReference type="EMBL" id="CP030139">
    <property type="protein sequence ID" value="AZB73041.1"/>
    <property type="molecule type" value="Genomic_DNA"/>
</dbReference>
<feature type="domain" description="BMC" evidence="6">
    <location>
        <begin position="119"/>
        <end position="203"/>
    </location>
</feature>
<evidence type="ECO:0000313" key="8">
    <source>
        <dbReference type="Proteomes" id="UP000267249"/>
    </source>
</evidence>
<dbReference type="CDD" id="cd07057">
    <property type="entry name" value="BMC_CcmK"/>
    <property type="match status" value="2"/>
</dbReference>
<dbReference type="SMART" id="SM00877">
    <property type="entry name" value="BMC"/>
    <property type="match status" value="2"/>
</dbReference>
<evidence type="ECO:0000256" key="3">
    <source>
        <dbReference type="ARBA" id="ARBA00023780"/>
    </source>
</evidence>
<dbReference type="PROSITE" id="PS01139">
    <property type="entry name" value="BMC_1"/>
    <property type="match status" value="2"/>
</dbReference>
<gene>
    <name evidence="7" type="ORF">DOP62_10185</name>
</gene>
<dbReference type="InterPro" id="IPR000249">
    <property type="entry name" value="BMC_dom"/>
</dbReference>
<feature type="domain" description="BMC" evidence="6">
    <location>
        <begin position="15"/>
        <end position="99"/>
    </location>
</feature>
<dbReference type="InterPro" id="IPR020808">
    <property type="entry name" value="Bact_microcomp_CS"/>
</dbReference>
<evidence type="ECO:0000256" key="1">
    <source>
        <dbReference type="ARBA" id="ARBA00023300"/>
    </source>
</evidence>
<dbReference type="AlphaFoldDB" id="A0AAN1UUX4"/>
<dbReference type="Pfam" id="PF00936">
    <property type="entry name" value="BMC"/>
    <property type="match status" value="2"/>
</dbReference>
<accession>A0AAN1UUX4</accession>
<evidence type="ECO:0000259" key="6">
    <source>
        <dbReference type="PROSITE" id="PS51930"/>
    </source>
</evidence>
<dbReference type="PANTHER" id="PTHR33941">
    <property type="entry name" value="PROPANEDIOL UTILIZATION PROTEIN PDUA"/>
    <property type="match status" value="1"/>
</dbReference>
<dbReference type="GO" id="GO:0031470">
    <property type="term" value="C:carboxysome"/>
    <property type="evidence" value="ECO:0007669"/>
    <property type="project" value="UniProtKB-SubCell"/>
</dbReference>
<evidence type="ECO:0000256" key="2">
    <source>
        <dbReference type="ARBA" id="ARBA00023587"/>
    </source>
</evidence>
<sequence>MTASLAYSQPRNAGALGVICTRSFPAVVGTADMMLKSADVTLVGYEKTGSGFCTAVIRGGYADIKLALEAGVATARQFEQYVSSTILPRPQANLEAVLPISRRLSQEAMATRSHQNVGAIGLIETNGFPALVGAADAMLKSANVKLICYEKTGSGLCTAIVQGTVSNVTVAVEAGMYAAERIGQLNAIMVIPRPLDDLMDSLPEPQLDGEATQPLQLPLRVREKQPLLELPELERQPIAIEAPRLLAEERQAALELTQEAPIPEPLELPNPRTDQ</sequence>
<organism evidence="7 8">
    <name type="scientific">Synechococcus elongatus PCC 11801</name>
    <dbReference type="NCBI Taxonomy" id="2219813"/>
    <lineage>
        <taxon>Bacteria</taxon>
        <taxon>Bacillati</taxon>
        <taxon>Cyanobacteriota</taxon>
        <taxon>Cyanophyceae</taxon>
        <taxon>Synechococcales</taxon>
        <taxon>Synechococcaceae</taxon>
        <taxon>Synechococcus</taxon>
    </lineage>
</organism>
<protein>
    <submittedName>
        <fullName evidence="7">Carbon dioxide-concentrating mechanism protein CcmK</fullName>
    </submittedName>
</protein>
<reference evidence="7 8" key="1">
    <citation type="journal article" date="2018" name="Sci. Rep.">
        <title>Genome Features and Biochemical Characteristics of a Robust, Fast Growing and Naturally Transformable Cyanobacterium Synechococcus elongatus PCC 11801 Isolated from India.</title>
        <authorList>
            <person name="Jaiswal D."/>
            <person name="Sengupta A."/>
            <person name="Sohoni S."/>
            <person name="Sengupta S."/>
            <person name="Phadnavis A.G."/>
            <person name="Pakrasi H.B."/>
            <person name="Wangikar P.P."/>
        </authorList>
    </citation>
    <scope>NUCLEOTIDE SEQUENCE [LARGE SCALE GENOMIC DNA]</scope>
    <source>
        <strain evidence="7 8">PCC 11801</strain>
    </source>
</reference>
<name>A0AAN1UUX4_SYNEL</name>
<dbReference type="SUPFAM" id="SSF143414">
    <property type="entry name" value="CcmK-like"/>
    <property type="match status" value="2"/>
</dbReference>
<keyword evidence="4" id="KW-1283">Bacterial microcompartment</keyword>
<dbReference type="InterPro" id="IPR044872">
    <property type="entry name" value="CcmK/CsoS1_BMC"/>
</dbReference>
<dbReference type="InterPro" id="IPR050575">
    <property type="entry name" value="BMC_shell"/>
</dbReference>
<evidence type="ECO:0000256" key="4">
    <source>
        <dbReference type="ARBA" id="ARBA00024446"/>
    </source>
</evidence>